<keyword evidence="2" id="KW-1185">Reference proteome</keyword>
<proteinExistence type="predicted"/>
<evidence type="ECO:0000313" key="1">
    <source>
        <dbReference type="EMBL" id="TNJ28382.1"/>
    </source>
</evidence>
<dbReference type="EMBL" id="VDLU01000002">
    <property type="protein sequence ID" value="TNJ28382.1"/>
    <property type="molecule type" value="Genomic_DNA"/>
</dbReference>
<evidence type="ECO:0000313" key="2">
    <source>
        <dbReference type="Proteomes" id="UP000315496"/>
    </source>
</evidence>
<reference evidence="1 2" key="1">
    <citation type="submission" date="2019-05" db="EMBL/GenBank/DDBJ databases">
        <title>The compact genome of Giardia muris reveals important steps in the evolution of intestinal protozoan parasites.</title>
        <authorList>
            <person name="Xu F."/>
            <person name="Jimenez-Gonzalez A."/>
            <person name="Einarsson E."/>
            <person name="Astvaldsson A."/>
            <person name="Peirasmaki D."/>
            <person name="Eckmann L."/>
            <person name="Andersson J.O."/>
            <person name="Svard S.G."/>
            <person name="Jerlstrom-Hultqvist J."/>
        </authorList>
    </citation>
    <scope>NUCLEOTIDE SEQUENCE [LARGE SCALE GENOMIC DNA]</scope>
    <source>
        <strain evidence="1 2">Roberts-Thomson</strain>
    </source>
</reference>
<dbReference type="AlphaFoldDB" id="A0A4Z1SR72"/>
<protein>
    <submittedName>
        <fullName evidence="1">Uncharacterized protein</fullName>
    </submittedName>
</protein>
<gene>
    <name evidence="1" type="ORF">GMRT_12514</name>
</gene>
<dbReference type="VEuPathDB" id="GiardiaDB:GMRT_12514"/>
<name>A0A4Z1SR72_GIAMU</name>
<dbReference type="Proteomes" id="UP000315496">
    <property type="component" value="Chromosome 2"/>
</dbReference>
<comment type="caution">
    <text evidence="1">The sequence shown here is derived from an EMBL/GenBank/DDBJ whole genome shotgun (WGS) entry which is preliminary data.</text>
</comment>
<sequence length="161" mass="18337">MRRRHIDLSGRLGTLFRVANTPLSLTTIQKNLGCEAEDLRRTIRSLKRSGLLAEERVSELVILYPLVPLFGSKRFQLRSNLVTLHLQLQERERDQATPEQLARLSRLQRQTTENTADGELQAWITCLNELVTALSNECGLTRETVLAQVGISQALLDRFQE</sequence>
<organism evidence="1 2">
    <name type="scientific">Giardia muris</name>
    <dbReference type="NCBI Taxonomy" id="5742"/>
    <lineage>
        <taxon>Eukaryota</taxon>
        <taxon>Metamonada</taxon>
        <taxon>Diplomonadida</taxon>
        <taxon>Hexamitidae</taxon>
        <taxon>Giardiinae</taxon>
        <taxon>Giardia</taxon>
    </lineage>
</organism>
<accession>A0A4Z1SR72</accession>